<dbReference type="Pfam" id="PF00126">
    <property type="entry name" value="HTH_1"/>
    <property type="match status" value="1"/>
</dbReference>
<evidence type="ECO:0000256" key="2">
    <source>
        <dbReference type="ARBA" id="ARBA00023015"/>
    </source>
</evidence>
<dbReference type="EMBL" id="NBYO01000001">
    <property type="protein sequence ID" value="OXT02393.1"/>
    <property type="molecule type" value="Genomic_DNA"/>
</dbReference>
<dbReference type="InterPro" id="IPR005119">
    <property type="entry name" value="LysR_subst-bd"/>
</dbReference>
<dbReference type="GO" id="GO:0003700">
    <property type="term" value="F:DNA-binding transcription factor activity"/>
    <property type="evidence" value="ECO:0007669"/>
    <property type="project" value="InterPro"/>
</dbReference>
<dbReference type="GO" id="GO:0003677">
    <property type="term" value="F:DNA binding"/>
    <property type="evidence" value="ECO:0007669"/>
    <property type="project" value="UniProtKB-KW"/>
</dbReference>
<comment type="similarity">
    <text evidence="1">Belongs to the LysR transcriptional regulatory family.</text>
</comment>
<reference evidence="7" key="1">
    <citation type="journal article" date="2017" name="Int. J. Syst. Evol. Microbiol.">
        <title>Notoacmeibacter marinus gen. nov., sp. nov., isolated from the gut of a limpet and proposal of Notoacmeibacteraceae fam. nov. in the order Rhizobiales of the class Alphaproteobacteria.</title>
        <authorList>
            <person name="Huang Z."/>
            <person name="Guo F."/>
            <person name="Lai Q."/>
        </authorList>
    </citation>
    <scope>NUCLEOTIDE SEQUENCE [LARGE SCALE GENOMIC DNA]</scope>
    <source>
        <strain evidence="7">XMTR2A4</strain>
    </source>
</reference>
<organism evidence="6 7">
    <name type="scientific">Notoacmeibacter marinus</name>
    <dbReference type="NCBI Taxonomy" id="1876515"/>
    <lineage>
        <taxon>Bacteria</taxon>
        <taxon>Pseudomonadati</taxon>
        <taxon>Pseudomonadota</taxon>
        <taxon>Alphaproteobacteria</taxon>
        <taxon>Hyphomicrobiales</taxon>
        <taxon>Notoacmeibacteraceae</taxon>
        <taxon>Notoacmeibacter</taxon>
    </lineage>
</organism>
<keyword evidence="2" id="KW-0805">Transcription regulation</keyword>
<dbReference type="SUPFAM" id="SSF53850">
    <property type="entry name" value="Periplasmic binding protein-like II"/>
    <property type="match status" value="1"/>
</dbReference>
<keyword evidence="7" id="KW-1185">Reference proteome</keyword>
<dbReference type="InterPro" id="IPR050176">
    <property type="entry name" value="LTTR"/>
</dbReference>
<dbReference type="FunFam" id="1.10.10.10:FF:000001">
    <property type="entry name" value="LysR family transcriptional regulator"/>
    <property type="match status" value="1"/>
</dbReference>
<sequence>MKLSNNDNAPFGAPMLDADVLRSFVAIVETGSFAKAADAVGRTPSAISMQMKRLEEQLGTAVLERGPRHVRLTATGETLLRYARQMLELNRAALDTILRPEMAGKLSLGLPDDYGETVLPNVLKKFAESHPSVVVDVIMKESADLRRLFKEGRLDLAVISCDELQDSELEEEVLIREPLVWIGAYGGTAHLRDPLPVSMWEDRCIWRKRAVEALEKGDRDYRVAYLCAHTSGQRAAVKAGMAIAPVARAFAGSEVRVLGEEEGLPPMGDYSINLLLQDNPTCQAEAMAGHLRVFFERLARQPGMVVAAE</sequence>
<dbReference type="Pfam" id="PF03466">
    <property type="entry name" value="LysR_substrate"/>
    <property type="match status" value="1"/>
</dbReference>
<evidence type="ECO:0000259" key="5">
    <source>
        <dbReference type="PROSITE" id="PS50931"/>
    </source>
</evidence>
<dbReference type="Gene3D" id="1.10.10.10">
    <property type="entry name" value="Winged helix-like DNA-binding domain superfamily/Winged helix DNA-binding domain"/>
    <property type="match status" value="1"/>
</dbReference>
<name>A0A231V2I6_9HYPH</name>
<dbReference type="RefSeq" id="WP_094076348.1">
    <property type="nucleotide sequence ID" value="NZ_NBYO01000001.1"/>
</dbReference>
<evidence type="ECO:0000313" key="7">
    <source>
        <dbReference type="Proteomes" id="UP000215405"/>
    </source>
</evidence>
<proteinExistence type="inferred from homology"/>
<dbReference type="PROSITE" id="PS50931">
    <property type="entry name" value="HTH_LYSR"/>
    <property type="match status" value="1"/>
</dbReference>
<dbReference type="PANTHER" id="PTHR30579:SF7">
    <property type="entry name" value="HTH-TYPE TRANSCRIPTIONAL REGULATOR LRHA-RELATED"/>
    <property type="match status" value="1"/>
</dbReference>
<dbReference type="SUPFAM" id="SSF46785">
    <property type="entry name" value="Winged helix' DNA-binding domain"/>
    <property type="match status" value="1"/>
</dbReference>
<evidence type="ECO:0000256" key="1">
    <source>
        <dbReference type="ARBA" id="ARBA00009437"/>
    </source>
</evidence>
<evidence type="ECO:0000313" key="6">
    <source>
        <dbReference type="EMBL" id="OXT02393.1"/>
    </source>
</evidence>
<dbReference type="PANTHER" id="PTHR30579">
    <property type="entry name" value="TRANSCRIPTIONAL REGULATOR"/>
    <property type="match status" value="1"/>
</dbReference>
<dbReference type="Gene3D" id="3.40.190.10">
    <property type="entry name" value="Periplasmic binding protein-like II"/>
    <property type="match status" value="2"/>
</dbReference>
<protein>
    <recommendedName>
        <fullName evidence="5">HTH lysR-type domain-containing protein</fullName>
    </recommendedName>
</protein>
<comment type="caution">
    <text evidence="6">The sequence shown here is derived from an EMBL/GenBank/DDBJ whole genome shotgun (WGS) entry which is preliminary data.</text>
</comment>
<evidence type="ECO:0000256" key="3">
    <source>
        <dbReference type="ARBA" id="ARBA00023125"/>
    </source>
</evidence>
<keyword evidence="3" id="KW-0238">DNA-binding</keyword>
<dbReference type="Proteomes" id="UP000215405">
    <property type="component" value="Unassembled WGS sequence"/>
</dbReference>
<evidence type="ECO:0000256" key="4">
    <source>
        <dbReference type="ARBA" id="ARBA00023163"/>
    </source>
</evidence>
<dbReference type="InterPro" id="IPR000847">
    <property type="entry name" value="LysR_HTH_N"/>
</dbReference>
<accession>A0A231V2I6</accession>
<dbReference type="InterPro" id="IPR036388">
    <property type="entry name" value="WH-like_DNA-bd_sf"/>
</dbReference>
<dbReference type="InterPro" id="IPR036390">
    <property type="entry name" value="WH_DNA-bd_sf"/>
</dbReference>
<feature type="domain" description="HTH lysR-type" evidence="5">
    <location>
        <begin position="16"/>
        <end position="73"/>
    </location>
</feature>
<dbReference type="AlphaFoldDB" id="A0A231V2I6"/>
<keyword evidence="4" id="KW-0804">Transcription</keyword>
<gene>
    <name evidence="6" type="ORF">B7H23_05705</name>
</gene>